<protein>
    <submittedName>
        <fullName evidence="1">Uncharacterized protein</fullName>
    </submittedName>
</protein>
<sequence length="77" mass="8820">MIHRIAFITAAKVRNPRLNYRKTRAEARCQVFAEQLKTKPEHGVISCLIPEASQALAQQEQKEYKIDIAASLPMRLE</sequence>
<dbReference type="RefSeq" id="WP_138286250.1">
    <property type="nucleotide sequence ID" value="NZ_CP058350.1"/>
</dbReference>
<dbReference type="EMBL" id="CP058350">
    <property type="protein sequence ID" value="QLF70696.1"/>
    <property type="molecule type" value="Genomic_DNA"/>
</dbReference>
<evidence type="ECO:0000313" key="1">
    <source>
        <dbReference type="EMBL" id="QLF70696.1"/>
    </source>
</evidence>
<keyword evidence="2" id="KW-1185">Reference proteome</keyword>
<accession>A0ABX6QQY3</accession>
<gene>
    <name evidence="1" type="ORF">FE840_014750</name>
</gene>
<evidence type="ECO:0000313" key="2">
    <source>
        <dbReference type="Proteomes" id="UP000308530"/>
    </source>
</evidence>
<proteinExistence type="predicted"/>
<organism evidence="1 2">
    <name type="scientific">Peteryoungia desertarenae</name>
    <dbReference type="NCBI Taxonomy" id="1813451"/>
    <lineage>
        <taxon>Bacteria</taxon>
        <taxon>Pseudomonadati</taxon>
        <taxon>Pseudomonadota</taxon>
        <taxon>Alphaproteobacteria</taxon>
        <taxon>Hyphomicrobiales</taxon>
        <taxon>Rhizobiaceae</taxon>
        <taxon>Peteryoungia</taxon>
    </lineage>
</organism>
<reference evidence="1 2" key="1">
    <citation type="submission" date="2020-06" db="EMBL/GenBank/DDBJ databases">
        <title>Genome sequence of Rhizobium sp strain ADMK78.</title>
        <authorList>
            <person name="Rahi P."/>
        </authorList>
    </citation>
    <scope>NUCLEOTIDE SEQUENCE [LARGE SCALE GENOMIC DNA]</scope>
    <source>
        <strain evidence="1 2">ADMK78</strain>
    </source>
</reference>
<dbReference type="Proteomes" id="UP000308530">
    <property type="component" value="Chromosome"/>
</dbReference>
<name>A0ABX6QQY3_9HYPH</name>